<keyword evidence="1" id="KW-0812">Transmembrane</keyword>
<dbReference type="HOGENOM" id="CLU_1531582_0_0_5"/>
<keyword evidence="1" id="KW-0472">Membrane</keyword>
<keyword evidence="4" id="KW-1185">Reference proteome</keyword>
<organism evidence="3 4">
    <name type="scientific">Novosphingobium aromaticivorans (strain ATCC 700278 / DSM 12444 / CCUG 56034 / CIP 105152 / NBRC 16084 / F199)</name>
    <dbReference type="NCBI Taxonomy" id="279238"/>
    <lineage>
        <taxon>Bacteria</taxon>
        <taxon>Pseudomonadati</taxon>
        <taxon>Pseudomonadota</taxon>
        <taxon>Alphaproteobacteria</taxon>
        <taxon>Sphingomonadales</taxon>
        <taxon>Sphingomonadaceae</taxon>
        <taxon>Novosphingobium</taxon>
    </lineage>
</organism>
<feature type="domain" description="TadE-like" evidence="2">
    <location>
        <begin position="16"/>
        <end position="58"/>
    </location>
</feature>
<dbReference type="AlphaFoldDB" id="Q2G863"/>
<sequence>MSGATFLERIRRDSRGAAAAETVLVMPLAILMIFVALEAGFYLYTEHQVVNGVRDAARYAARLDMVSVWGCTGATNDMAYTGSQLAPIRNVARFGVATTTGTPVARPWTWDEAEVEVRYKCVSDAQYTGIYTDHSNGYAPVITVIGRPNYPSLFGTLAGFDTTLHLYAKQEAAGAGV</sequence>
<proteinExistence type="predicted"/>
<dbReference type="Pfam" id="PF07811">
    <property type="entry name" value="TadE"/>
    <property type="match status" value="1"/>
</dbReference>
<protein>
    <submittedName>
        <fullName evidence="3">TadE-like protein</fullName>
    </submittedName>
</protein>
<accession>Q2G863</accession>
<evidence type="ECO:0000256" key="1">
    <source>
        <dbReference type="SAM" id="Phobius"/>
    </source>
</evidence>
<dbReference type="KEGG" id="nar:Saro_1519"/>
<dbReference type="STRING" id="279238.Saro_1519"/>
<name>Q2G863_NOVAD</name>
<dbReference type="eggNOG" id="COG4961">
    <property type="taxonomic scope" value="Bacteria"/>
</dbReference>
<keyword evidence="1" id="KW-1133">Transmembrane helix</keyword>
<evidence type="ECO:0000259" key="2">
    <source>
        <dbReference type="Pfam" id="PF07811"/>
    </source>
</evidence>
<evidence type="ECO:0000313" key="3">
    <source>
        <dbReference type="EMBL" id="ABD25960.1"/>
    </source>
</evidence>
<dbReference type="RefSeq" id="WP_011445172.1">
    <property type="nucleotide sequence ID" value="NC_007794.1"/>
</dbReference>
<feature type="transmembrane region" description="Helical" evidence="1">
    <location>
        <begin position="21"/>
        <end position="44"/>
    </location>
</feature>
<gene>
    <name evidence="3" type="ordered locus">Saro_1519</name>
</gene>
<dbReference type="EMBL" id="CP000248">
    <property type="protein sequence ID" value="ABD25960.1"/>
    <property type="molecule type" value="Genomic_DNA"/>
</dbReference>
<reference evidence="4" key="1">
    <citation type="submission" date="2006-01" db="EMBL/GenBank/DDBJ databases">
        <title>Complete sequence of Novosphingobium aromaticivorans DSM 12444.</title>
        <authorList>
            <consortium name="US DOE Joint Genome Institute"/>
            <person name="Copeland A."/>
            <person name="Lucas S."/>
            <person name="Lapidus A."/>
            <person name="Barry K."/>
            <person name="Detter J.C."/>
            <person name="Glavina T."/>
            <person name="Hammon N."/>
            <person name="Israni S."/>
            <person name="Pitluck S."/>
            <person name="Chain P."/>
            <person name="Malfatti S."/>
            <person name="Shin M."/>
            <person name="Vergez L."/>
            <person name="Schmutz J."/>
            <person name="Larimer F."/>
            <person name="Land M."/>
            <person name="Kyrpides N."/>
            <person name="Ivanova N."/>
            <person name="Fredrickson J."/>
            <person name="Balkwill D."/>
            <person name="Romine M.F."/>
            <person name="Richardson P."/>
        </authorList>
    </citation>
    <scope>NUCLEOTIDE SEQUENCE [LARGE SCALE GENOMIC DNA]</scope>
    <source>
        <strain evidence="4">ATCC 700278 / DSM 12444 / CCUG 56034 / CIP 105152 / NBRC 16084 / F199</strain>
    </source>
</reference>
<evidence type="ECO:0000313" key="4">
    <source>
        <dbReference type="Proteomes" id="UP000009134"/>
    </source>
</evidence>
<dbReference type="InterPro" id="IPR012495">
    <property type="entry name" value="TadE-like_dom"/>
</dbReference>
<dbReference type="Proteomes" id="UP000009134">
    <property type="component" value="Chromosome"/>
</dbReference>